<evidence type="ECO:0000313" key="3">
    <source>
        <dbReference type="Proteomes" id="UP001418222"/>
    </source>
</evidence>
<dbReference type="AlphaFoldDB" id="A0AAP0BC69"/>
<dbReference type="EMBL" id="JBBWWQ010000011">
    <property type="protein sequence ID" value="KAK8935348.1"/>
    <property type="molecule type" value="Genomic_DNA"/>
</dbReference>
<feature type="compositionally biased region" description="Low complexity" evidence="1">
    <location>
        <begin position="216"/>
        <end position="232"/>
    </location>
</feature>
<evidence type="ECO:0000256" key="1">
    <source>
        <dbReference type="SAM" id="MobiDB-lite"/>
    </source>
</evidence>
<reference evidence="2 3" key="1">
    <citation type="journal article" date="2022" name="Nat. Plants">
        <title>Genomes of leafy and leafless Platanthera orchids illuminate the evolution of mycoheterotrophy.</title>
        <authorList>
            <person name="Li M.H."/>
            <person name="Liu K.W."/>
            <person name="Li Z."/>
            <person name="Lu H.C."/>
            <person name="Ye Q.L."/>
            <person name="Zhang D."/>
            <person name="Wang J.Y."/>
            <person name="Li Y.F."/>
            <person name="Zhong Z.M."/>
            <person name="Liu X."/>
            <person name="Yu X."/>
            <person name="Liu D.K."/>
            <person name="Tu X.D."/>
            <person name="Liu B."/>
            <person name="Hao Y."/>
            <person name="Liao X.Y."/>
            <person name="Jiang Y.T."/>
            <person name="Sun W.H."/>
            <person name="Chen J."/>
            <person name="Chen Y.Q."/>
            <person name="Ai Y."/>
            <person name="Zhai J.W."/>
            <person name="Wu S.S."/>
            <person name="Zhou Z."/>
            <person name="Hsiao Y.Y."/>
            <person name="Wu W.L."/>
            <person name="Chen Y.Y."/>
            <person name="Lin Y.F."/>
            <person name="Hsu J.L."/>
            <person name="Li C.Y."/>
            <person name="Wang Z.W."/>
            <person name="Zhao X."/>
            <person name="Zhong W.Y."/>
            <person name="Ma X.K."/>
            <person name="Ma L."/>
            <person name="Huang J."/>
            <person name="Chen G.Z."/>
            <person name="Huang M.Z."/>
            <person name="Huang L."/>
            <person name="Peng D.H."/>
            <person name="Luo Y.B."/>
            <person name="Zou S.Q."/>
            <person name="Chen S.P."/>
            <person name="Lan S."/>
            <person name="Tsai W.C."/>
            <person name="Van de Peer Y."/>
            <person name="Liu Z.J."/>
        </authorList>
    </citation>
    <scope>NUCLEOTIDE SEQUENCE [LARGE SCALE GENOMIC DNA]</scope>
    <source>
        <strain evidence="2">Lor287</strain>
    </source>
</reference>
<sequence>MSSRIKLNIPEIKEWAFTSSSTDDSMTGTISGEEVILTPAVVTDIFGLINGEEDYEQDTQEFGRMLVELGHAEGIPMKLLKVNFPFKIKFLAELVGKVLLGKHSAHDNITRQQFALMCAIVNQKKIDWAGVMFDLIRKKNGKKEVTLGRVIGIFLKEKYPQLLSSTAITINASKKMDPNLFSKWKRTFVKPALTGVAPATSESTRTDSVAPHPVEAGSALSRPSSSAMQSASVEVPSTSAEVRLSPSPVRETATVALPSPPASPLPSHQARISAPSFDLLGSERIPTPPLSPIHSPVNTPVNSPAPSPLRSPVHTILHPNTTTISAASPSTALPSSFEITPELISRIVELITPSIKTMIEEAIAPLASSIDTLTATIKSLSKSAEPSSSRGLVSVSTEIRQGEMFCEDASEPPASLPAVTDTVMTVQVVSAPAEKGSASVLSEKEISDAIMLSEFVVKVCLEDLTSPVIANFLEGIITSYLDESWELHPFSPLIFSPPLLSLAVNCFSHSPF</sequence>
<name>A0AAP0BC69_9ASPA</name>
<feature type="region of interest" description="Disordered" evidence="1">
    <location>
        <begin position="288"/>
        <end position="309"/>
    </location>
</feature>
<proteinExistence type="predicted"/>
<keyword evidence="3" id="KW-1185">Reference proteome</keyword>
<comment type="caution">
    <text evidence="2">The sequence shown here is derived from an EMBL/GenBank/DDBJ whole genome shotgun (WGS) entry which is preliminary data.</text>
</comment>
<feature type="region of interest" description="Disordered" evidence="1">
    <location>
        <begin position="196"/>
        <end position="269"/>
    </location>
</feature>
<protein>
    <submittedName>
        <fullName evidence="2">Uncharacterized protein</fullName>
    </submittedName>
</protein>
<organism evidence="2 3">
    <name type="scientific">Platanthera zijinensis</name>
    <dbReference type="NCBI Taxonomy" id="2320716"/>
    <lineage>
        <taxon>Eukaryota</taxon>
        <taxon>Viridiplantae</taxon>
        <taxon>Streptophyta</taxon>
        <taxon>Embryophyta</taxon>
        <taxon>Tracheophyta</taxon>
        <taxon>Spermatophyta</taxon>
        <taxon>Magnoliopsida</taxon>
        <taxon>Liliopsida</taxon>
        <taxon>Asparagales</taxon>
        <taxon>Orchidaceae</taxon>
        <taxon>Orchidoideae</taxon>
        <taxon>Orchideae</taxon>
        <taxon>Orchidinae</taxon>
        <taxon>Platanthera</taxon>
    </lineage>
</organism>
<evidence type="ECO:0000313" key="2">
    <source>
        <dbReference type="EMBL" id="KAK8935348.1"/>
    </source>
</evidence>
<dbReference type="Proteomes" id="UP001418222">
    <property type="component" value="Unassembled WGS sequence"/>
</dbReference>
<gene>
    <name evidence="2" type="ORF">KSP39_PZI014013</name>
</gene>
<accession>A0AAP0BC69</accession>